<dbReference type="EnsemblMetazoa" id="XM_038215308.1">
    <property type="protein sequence ID" value="XP_038071236.1"/>
    <property type="gene ID" value="LOC119740107"/>
</dbReference>
<dbReference type="GO" id="GO:0005737">
    <property type="term" value="C:cytoplasm"/>
    <property type="evidence" value="ECO:0007669"/>
    <property type="project" value="TreeGrafter"/>
</dbReference>
<dbReference type="GeneID" id="119740107"/>
<dbReference type="InterPro" id="IPR012317">
    <property type="entry name" value="Poly(ADP-ribose)pol_cat_dom"/>
</dbReference>
<keyword evidence="3 6" id="KW-0808">Transferase</keyword>
<reference evidence="9" key="1">
    <citation type="submission" date="2022-11" db="UniProtKB">
        <authorList>
            <consortium name="EnsemblMetazoa"/>
        </authorList>
    </citation>
    <scope>IDENTIFICATION</scope>
</reference>
<feature type="region of interest" description="Disordered" evidence="7">
    <location>
        <begin position="125"/>
        <end position="145"/>
    </location>
</feature>
<accession>A0A914B4N9</accession>
<evidence type="ECO:0000259" key="8">
    <source>
        <dbReference type="PROSITE" id="PS51059"/>
    </source>
</evidence>
<keyword evidence="4 6" id="KW-0520">NAD</keyword>
<dbReference type="RefSeq" id="XP_038071236.1">
    <property type="nucleotide sequence ID" value="XM_038215308.1"/>
</dbReference>
<evidence type="ECO:0000256" key="6">
    <source>
        <dbReference type="RuleBase" id="RU362114"/>
    </source>
</evidence>
<evidence type="ECO:0000256" key="3">
    <source>
        <dbReference type="ARBA" id="ARBA00022679"/>
    </source>
</evidence>
<dbReference type="FunFam" id="3.90.228.10:FF:000008">
    <property type="entry name" value="Poly [ADP-ribose] polymerase"/>
    <property type="match status" value="1"/>
</dbReference>
<dbReference type="PANTHER" id="PTHR14453:SF67">
    <property type="entry name" value="POLY [ADP-RIBOSE] POLYMERASE"/>
    <property type="match status" value="1"/>
</dbReference>
<evidence type="ECO:0000256" key="5">
    <source>
        <dbReference type="ARBA" id="ARBA00023242"/>
    </source>
</evidence>
<dbReference type="Proteomes" id="UP000887568">
    <property type="component" value="Unplaced"/>
</dbReference>
<proteinExistence type="predicted"/>
<keyword evidence="10" id="KW-1185">Reference proteome</keyword>
<dbReference type="GO" id="GO:0003714">
    <property type="term" value="F:transcription corepressor activity"/>
    <property type="evidence" value="ECO:0007669"/>
    <property type="project" value="TreeGrafter"/>
</dbReference>
<dbReference type="PANTHER" id="PTHR14453">
    <property type="entry name" value="PARP/ZINC FINGER CCCH TYPE DOMAIN CONTAINING PROTEIN"/>
    <property type="match status" value="1"/>
</dbReference>
<organism evidence="9 10">
    <name type="scientific">Patiria miniata</name>
    <name type="common">Bat star</name>
    <name type="synonym">Asterina miniata</name>
    <dbReference type="NCBI Taxonomy" id="46514"/>
    <lineage>
        <taxon>Eukaryota</taxon>
        <taxon>Metazoa</taxon>
        <taxon>Echinodermata</taxon>
        <taxon>Eleutherozoa</taxon>
        <taxon>Asterozoa</taxon>
        <taxon>Asteroidea</taxon>
        <taxon>Valvatacea</taxon>
        <taxon>Valvatida</taxon>
        <taxon>Asterinidae</taxon>
        <taxon>Patiria</taxon>
    </lineage>
</organism>
<evidence type="ECO:0000256" key="2">
    <source>
        <dbReference type="ARBA" id="ARBA00022676"/>
    </source>
</evidence>
<comment type="subcellular location">
    <subcellularLocation>
        <location evidence="1">Nucleus</location>
    </subcellularLocation>
</comment>
<dbReference type="GO" id="GO:0010629">
    <property type="term" value="P:negative regulation of gene expression"/>
    <property type="evidence" value="ECO:0007669"/>
    <property type="project" value="TreeGrafter"/>
</dbReference>
<sequence length="172" mass="19560">MAYDPEVNFIIEEAFKNNFSSIHRIQNKGLMMQYQACKAAMVDRLGRSDIEESLFHGTDENTCDNINNFGFNRSFCGKNATYFGNGTYFAVEADYSAQQKYAQPDAHGVQYMYLAKVLVGDYTKGSQGMKTPPNKPNSNQQYDSAVNDESKPGIYVIFHDTKSYPEYLIKFQ</sequence>
<keyword evidence="2 6" id="KW-0328">Glycosyltransferase</keyword>
<evidence type="ECO:0000313" key="10">
    <source>
        <dbReference type="Proteomes" id="UP000887568"/>
    </source>
</evidence>
<dbReference type="GO" id="GO:0005634">
    <property type="term" value="C:nucleus"/>
    <property type="evidence" value="ECO:0007669"/>
    <property type="project" value="UniProtKB-SubCell"/>
</dbReference>
<name>A0A914B4N9_PATMI</name>
<dbReference type="EC" id="2.4.2.-" evidence="6"/>
<evidence type="ECO:0000256" key="7">
    <source>
        <dbReference type="SAM" id="MobiDB-lite"/>
    </source>
</evidence>
<dbReference type="Pfam" id="PF00644">
    <property type="entry name" value="PARP"/>
    <property type="match status" value="1"/>
</dbReference>
<dbReference type="Gene3D" id="3.90.228.10">
    <property type="match status" value="1"/>
</dbReference>
<protein>
    <recommendedName>
        <fullName evidence="6">Poly [ADP-ribose] polymerase</fullName>
        <shortName evidence="6">PARP</shortName>
        <ecNumber evidence="6">2.4.2.-</ecNumber>
    </recommendedName>
</protein>
<dbReference type="OMA" id="IQYSAND"/>
<dbReference type="GO" id="GO:0003950">
    <property type="term" value="F:NAD+ poly-ADP-ribosyltransferase activity"/>
    <property type="evidence" value="ECO:0007669"/>
    <property type="project" value="UniProtKB-UniRule"/>
</dbReference>
<dbReference type="OrthoDB" id="6133115at2759"/>
<dbReference type="SUPFAM" id="SSF56399">
    <property type="entry name" value="ADP-ribosylation"/>
    <property type="match status" value="1"/>
</dbReference>
<dbReference type="AlphaFoldDB" id="A0A914B4N9"/>
<feature type="domain" description="PARP catalytic" evidence="8">
    <location>
        <begin position="1"/>
        <end position="172"/>
    </location>
</feature>
<evidence type="ECO:0000256" key="4">
    <source>
        <dbReference type="ARBA" id="ARBA00023027"/>
    </source>
</evidence>
<keyword evidence="5" id="KW-0539">Nucleus</keyword>
<dbReference type="CDD" id="cd01439">
    <property type="entry name" value="TCCD_inducible_PARP_like"/>
    <property type="match status" value="1"/>
</dbReference>
<dbReference type="PROSITE" id="PS51059">
    <property type="entry name" value="PARP_CATALYTIC"/>
    <property type="match status" value="1"/>
</dbReference>
<evidence type="ECO:0000256" key="1">
    <source>
        <dbReference type="ARBA" id="ARBA00004123"/>
    </source>
</evidence>
<dbReference type="InterPro" id="IPR052056">
    <property type="entry name" value="Mono-ARTD/PARP"/>
</dbReference>
<evidence type="ECO:0000313" key="9">
    <source>
        <dbReference type="EnsemblMetazoa" id="XP_038071236.1"/>
    </source>
</evidence>